<protein>
    <submittedName>
        <fullName evidence="1">Class I SAM-dependent methyltransferase</fullName>
    </submittedName>
</protein>
<gene>
    <name evidence="1" type="ORF">OPR82_06155</name>
</gene>
<dbReference type="RefSeq" id="WP_265983656.1">
    <property type="nucleotide sequence ID" value="NZ_JAPHAV010000001.1"/>
</dbReference>
<evidence type="ECO:0000313" key="2">
    <source>
        <dbReference type="Proteomes" id="UP001301216"/>
    </source>
</evidence>
<name>A0ABT3QL74_9HYPH</name>
<accession>A0ABT3QL74</accession>
<dbReference type="InterPro" id="IPR029063">
    <property type="entry name" value="SAM-dependent_MTases_sf"/>
</dbReference>
<dbReference type="GO" id="GO:0008168">
    <property type="term" value="F:methyltransferase activity"/>
    <property type="evidence" value="ECO:0007669"/>
    <property type="project" value="UniProtKB-KW"/>
</dbReference>
<keyword evidence="1" id="KW-0489">Methyltransferase</keyword>
<evidence type="ECO:0000313" key="1">
    <source>
        <dbReference type="EMBL" id="MCX2696359.1"/>
    </source>
</evidence>
<comment type="caution">
    <text evidence="1">The sequence shown here is derived from an EMBL/GenBank/DDBJ whole genome shotgun (WGS) entry which is preliminary data.</text>
</comment>
<proteinExistence type="predicted"/>
<sequence length="165" mass="19030">MKPILDMCCGSRMFWFDKKDDRAVFGDIREESHVLCDGRELIISPDRIMDFRSLPFNDEAFSLVVFDPPHLVNAGERSWLRAKYGALCRETWREDLRQGFAEAFRVLKPHGTLIFKWNETQIKVREILALTDVQPVVGHVSGKQANTHWICFLKPVRHTGDSNAA</sequence>
<dbReference type="Proteomes" id="UP001301216">
    <property type="component" value="Unassembled WGS sequence"/>
</dbReference>
<dbReference type="Gene3D" id="3.40.50.150">
    <property type="entry name" value="Vaccinia Virus protein VP39"/>
    <property type="match status" value="1"/>
</dbReference>
<dbReference type="GO" id="GO:0032259">
    <property type="term" value="P:methylation"/>
    <property type="evidence" value="ECO:0007669"/>
    <property type="project" value="UniProtKB-KW"/>
</dbReference>
<reference evidence="1 2" key="1">
    <citation type="submission" date="2022-11" db="EMBL/GenBank/DDBJ databases">
        <title>Brucella sp. YY2X, whole genome shotgun sequencing project.</title>
        <authorList>
            <person name="Yang Y."/>
        </authorList>
    </citation>
    <scope>NUCLEOTIDE SEQUENCE [LARGE SCALE GENOMIC DNA]</scope>
    <source>
        <strain evidence="1 2">YY2X</strain>
    </source>
</reference>
<organism evidence="1 2">
    <name type="scientific">Ochrobactrum chromiisoli</name>
    <dbReference type="NCBI Taxonomy" id="2993941"/>
    <lineage>
        <taxon>Bacteria</taxon>
        <taxon>Pseudomonadati</taxon>
        <taxon>Pseudomonadota</taxon>
        <taxon>Alphaproteobacteria</taxon>
        <taxon>Hyphomicrobiales</taxon>
        <taxon>Brucellaceae</taxon>
        <taxon>Brucella/Ochrobactrum group</taxon>
        <taxon>Ochrobactrum</taxon>
    </lineage>
</organism>
<dbReference type="SUPFAM" id="SSF53335">
    <property type="entry name" value="S-adenosyl-L-methionine-dependent methyltransferases"/>
    <property type="match status" value="1"/>
</dbReference>
<keyword evidence="2" id="KW-1185">Reference proteome</keyword>
<keyword evidence="1" id="KW-0808">Transferase</keyword>
<dbReference type="EMBL" id="JAPHAV010000001">
    <property type="protein sequence ID" value="MCX2696359.1"/>
    <property type="molecule type" value="Genomic_DNA"/>
</dbReference>